<dbReference type="InterPro" id="IPR018060">
    <property type="entry name" value="HTH_AraC"/>
</dbReference>
<dbReference type="PROSITE" id="PS00041">
    <property type="entry name" value="HTH_ARAC_FAMILY_1"/>
    <property type="match status" value="1"/>
</dbReference>
<dbReference type="SUPFAM" id="SSF46689">
    <property type="entry name" value="Homeodomain-like"/>
    <property type="match status" value="1"/>
</dbReference>
<dbReference type="Gene3D" id="1.10.10.60">
    <property type="entry name" value="Homeodomain-like"/>
    <property type="match status" value="1"/>
</dbReference>
<proteinExistence type="predicted"/>
<dbReference type="AlphaFoldDB" id="A0A644WI19"/>
<gene>
    <name evidence="5" type="ORF">SDC9_49783</name>
</gene>
<dbReference type="EMBL" id="VSSQ01000959">
    <property type="protein sequence ID" value="MPM03516.1"/>
    <property type="molecule type" value="Genomic_DNA"/>
</dbReference>
<evidence type="ECO:0000313" key="5">
    <source>
        <dbReference type="EMBL" id="MPM03516.1"/>
    </source>
</evidence>
<dbReference type="PANTHER" id="PTHR43280:SF28">
    <property type="entry name" value="HTH-TYPE TRANSCRIPTIONAL ACTIVATOR RHAS"/>
    <property type="match status" value="1"/>
</dbReference>
<organism evidence="5">
    <name type="scientific">bioreactor metagenome</name>
    <dbReference type="NCBI Taxonomy" id="1076179"/>
    <lineage>
        <taxon>unclassified sequences</taxon>
        <taxon>metagenomes</taxon>
        <taxon>ecological metagenomes</taxon>
    </lineage>
</organism>
<keyword evidence="2" id="KW-0238">DNA-binding</keyword>
<name>A0A644WI19_9ZZZZ</name>
<dbReference type="PANTHER" id="PTHR43280">
    <property type="entry name" value="ARAC-FAMILY TRANSCRIPTIONAL REGULATOR"/>
    <property type="match status" value="1"/>
</dbReference>
<evidence type="ECO:0000256" key="2">
    <source>
        <dbReference type="ARBA" id="ARBA00023125"/>
    </source>
</evidence>
<dbReference type="InterPro" id="IPR009057">
    <property type="entry name" value="Homeodomain-like_sf"/>
</dbReference>
<accession>A0A644WI19</accession>
<evidence type="ECO:0000256" key="1">
    <source>
        <dbReference type="ARBA" id="ARBA00023015"/>
    </source>
</evidence>
<dbReference type="Pfam" id="PF12833">
    <property type="entry name" value="HTH_18"/>
    <property type="match status" value="1"/>
</dbReference>
<dbReference type="GO" id="GO:0003700">
    <property type="term" value="F:DNA-binding transcription factor activity"/>
    <property type="evidence" value="ECO:0007669"/>
    <property type="project" value="InterPro"/>
</dbReference>
<feature type="domain" description="HTH araC/xylS-type" evidence="4">
    <location>
        <begin position="1"/>
        <end position="69"/>
    </location>
</feature>
<dbReference type="GO" id="GO:0043565">
    <property type="term" value="F:sequence-specific DNA binding"/>
    <property type="evidence" value="ECO:0007669"/>
    <property type="project" value="InterPro"/>
</dbReference>
<dbReference type="SMART" id="SM00342">
    <property type="entry name" value="HTH_ARAC"/>
    <property type="match status" value="1"/>
</dbReference>
<keyword evidence="3" id="KW-0804">Transcription</keyword>
<dbReference type="PROSITE" id="PS01124">
    <property type="entry name" value="HTH_ARAC_FAMILY_2"/>
    <property type="match status" value="1"/>
</dbReference>
<comment type="caution">
    <text evidence="5">The sequence shown here is derived from an EMBL/GenBank/DDBJ whole genome shotgun (WGS) entry which is preliminary data.</text>
</comment>
<evidence type="ECO:0000259" key="4">
    <source>
        <dbReference type="PROSITE" id="PS01124"/>
    </source>
</evidence>
<keyword evidence="1" id="KW-0805">Transcription regulation</keyword>
<protein>
    <recommendedName>
        <fullName evidence="4">HTH araC/xylS-type domain-containing protein</fullName>
    </recommendedName>
</protein>
<sequence length="80" mass="9260">MLNIFSEVETTTIEKYFIAQKIEKVKELLEYGELTLSEIADQLNYSSVAHLSTQFKKLTKLSPSQFKEVYPNSRKALDEI</sequence>
<reference evidence="5" key="1">
    <citation type="submission" date="2019-08" db="EMBL/GenBank/DDBJ databases">
        <authorList>
            <person name="Kucharzyk K."/>
            <person name="Murdoch R.W."/>
            <person name="Higgins S."/>
            <person name="Loffler F."/>
        </authorList>
    </citation>
    <scope>NUCLEOTIDE SEQUENCE</scope>
</reference>
<evidence type="ECO:0000256" key="3">
    <source>
        <dbReference type="ARBA" id="ARBA00023163"/>
    </source>
</evidence>
<dbReference type="InterPro" id="IPR018062">
    <property type="entry name" value="HTH_AraC-typ_CS"/>
</dbReference>